<feature type="coiled-coil region" evidence="5">
    <location>
        <begin position="54"/>
        <end position="81"/>
    </location>
</feature>
<keyword evidence="3" id="KW-0804">Transcription</keyword>
<comment type="caution">
    <text evidence="7">The sequence shown here is derived from an EMBL/GenBank/DDBJ whole genome shotgun (WGS) entry which is preliminary data.</text>
</comment>
<comment type="subcellular location">
    <subcellularLocation>
        <location evidence="1">Nucleus</location>
    </subcellularLocation>
</comment>
<evidence type="ECO:0000256" key="2">
    <source>
        <dbReference type="ARBA" id="ARBA00023015"/>
    </source>
</evidence>
<dbReference type="Pfam" id="PF00010">
    <property type="entry name" value="HLH"/>
    <property type="match status" value="1"/>
</dbReference>
<dbReference type="InterPro" id="IPR036638">
    <property type="entry name" value="HLH_DNA-bd_sf"/>
</dbReference>
<feature type="domain" description="BHLH" evidence="6">
    <location>
        <begin position="7"/>
        <end position="57"/>
    </location>
</feature>
<dbReference type="InterPro" id="IPR015660">
    <property type="entry name" value="MASH1/Ascl1a-like"/>
</dbReference>
<protein>
    <recommendedName>
        <fullName evidence="6">BHLH domain-containing protein</fullName>
    </recommendedName>
</protein>
<dbReference type="PROSITE" id="PS50888">
    <property type="entry name" value="BHLH"/>
    <property type="match status" value="1"/>
</dbReference>
<dbReference type="EMBL" id="JBBPBM010000057">
    <property type="protein sequence ID" value="KAK8516663.1"/>
    <property type="molecule type" value="Genomic_DNA"/>
</dbReference>
<dbReference type="SMART" id="SM00353">
    <property type="entry name" value="HLH"/>
    <property type="match status" value="1"/>
</dbReference>
<evidence type="ECO:0000259" key="6">
    <source>
        <dbReference type="PROSITE" id="PS50888"/>
    </source>
</evidence>
<evidence type="ECO:0000256" key="5">
    <source>
        <dbReference type="SAM" id="Coils"/>
    </source>
</evidence>
<gene>
    <name evidence="7" type="ORF">V6N12_049385</name>
</gene>
<keyword evidence="2" id="KW-0805">Transcription regulation</keyword>
<sequence length="190" mass="21525">MENGRRSTQINRCLIERERRRHMKALFTKLSTLLPTQPTKMSVPEMVDRATTYVKELQTRMERYEGTKVQLEASCEMKKRRRMTRPVLSVRDFGSNLEVNLITGVNMGFALSDFISILQEGGADIISATCQHVEDRAIYTILSQAIYPRIGIATSSVHESHGVWQRSLALQAKLATKLQAADCKMLSHPS</sequence>
<dbReference type="Gene3D" id="4.10.280.10">
    <property type="entry name" value="Helix-loop-helix DNA-binding domain"/>
    <property type="match status" value="1"/>
</dbReference>
<organism evidence="7 8">
    <name type="scientific">Hibiscus sabdariffa</name>
    <name type="common">roselle</name>
    <dbReference type="NCBI Taxonomy" id="183260"/>
    <lineage>
        <taxon>Eukaryota</taxon>
        <taxon>Viridiplantae</taxon>
        <taxon>Streptophyta</taxon>
        <taxon>Embryophyta</taxon>
        <taxon>Tracheophyta</taxon>
        <taxon>Spermatophyta</taxon>
        <taxon>Magnoliopsida</taxon>
        <taxon>eudicotyledons</taxon>
        <taxon>Gunneridae</taxon>
        <taxon>Pentapetalae</taxon>
        <taxon>rosids</taxon>
        <taxon>malvids</taxon>
        <taxon>Malvales</taxon>
        <taxon>Malvaceae</taxon>
        <taxon>Malvoideae</taxon>
        <taxon>Hibiscus</taxon>
    </lineage>
</organism>
<evidence type="ECO:0000313" key="7">
    <source>
        <dbReference type="EMBL" id="KAK8516663.1"/>
    </source>
</evidence>
<proteinExistence type="predicted"/>
<dbReference type="Proteomes" id="UP001472677">
    <property type="component" value="Unassembled WGS sequence"/>
</dbReference>
<dbReference type="SUPFAM" id="SSF47459">
    <property type="entry name" value="HLH, helix-loop-helix DNA-binding domain"/>
    <property type="match status" value="1"/>
</dbReference>
<evidence type="ECO:0000256" key="1">
    <source>
        <dbReference type="ARBA" id="ARBA00004123"/>
    </source>
</evidence>
<keyword evidence="4" id="KW-0539">Nucleus</keyword>
<evidence type="ECO:0000256" key="3">
    <source>
        <dbReference type="ARBA" id="ARBA00023163"/>
    </source>
</evidence>
<name>A0ABR2CB77_9ROSI</name>
<dbReference type="InterPro" id="IPR011598">
    <property type="entry name" value="bHLH_dom"/>
</dbReference>
<dbReference type="PANTHER" id="PTHR13935:SF163">
    <property type="entry name" value="TRANSCRIPTION FACTOR ORG2-LIKE"/>
    <property type="match status" value="1"/>
</dbReference>
<accession>A0ABR2CB77</accession>
<evidence type="ECO:0000256" key="4">
    <source>
        <dbReference type="ARBA" id="ARBA00023242"/>
    </source>
</evidence>
<dbReference type="PANTHER" id="PTHR13935">
    <property type="entry name" value="ACHAETE-SCUTE TRANSCRIPTION FACTOR-RELATED"/>
    <property type="match status" value="1"/>
</dbReference>
<keyword evidence="5" id="KW-0175">Coiled coil</keyword>
<evidence type="ECO:0000313" key="8">
    <source>
        <dbReference type="Proteomes" id="UP001472677"/>
    </source>
</evidence>
<keyword evidence="8" id="KW-1185">Reference proteome</keyword>
<reference evidence="7 8" key="1">
    <citation type="journal article" date="2024" name="G3 (Bethesda)">
        <title>Genome assembly of Hibiscus sabdariffa L. provides insights into metabolisms of medicinal natural products.</title>
        <authorList>
            <person name="Kim T."/>
        </authorList>
    </citation>
    <scope>NUCLEOTIDE SEQUENCE [LARGE SCALE GENOMIC DNA]</scope>
    <source>
        <strain evidence="7">TK-2024</strain>
        <tissue evidence="7">Old leaves</tissue>
    </source>
</reference>